<dbReference type="AlphaFoldDB" id="A0A8B5VX80"/>
<feature type="compositionally biased region" description="Low complexity" evidence="1">
    <location>
        <begin position="577"/>
        <end position="629"/>
    </location>
</feature>
<dbReference type="Pfam" id="PF00092">
    <property type="entry name" value="VWA"/>
    <property type="match status" value="1"/>
</dbReference>
<feature type="transmembrane region" description="Helical" evidence="2">
    <location>
        <begin position="654"/>
        <end position="672"/>
    </location>
</feature>
<dbReference type="Gene3D" id="2.60.40.2110">
    <property type="match status" value="1"/>
</dbReference>
<dbReference type="InterPro" id="IPR049319">
    <property type="entry name" value="GBS104-like_Ig"/>
</dbReference>
<evidence type="ECO:0000313" key="4">
    <source>
        <dbReference type="Proteomes" id="UP000316316"/>
    </source>
</evidence>
<dbReference type="RefSeq" id="WP_016178720.1">
    <property type="nucleotide sequence ID" value="NZ_CAAKOC010000232.1"/>
</dbReference>
<dbReference type="InterPro" id="IPR008454">
    <property type="entry name" value="Collagen-bd_Cna-like_B-typ_dom"/>
</dbReference>
<sequence length="676" mass="74163">MKNKLFFCIGFIVSIFFLTIGTHSVSVDTNRFSYETNSSGNKIADGVADGDTYNYGYQNTAEIPVDSEGFINYQDQAYLKKTVAENPSKQGLFDVTLDIKGNQITYPLDIVLVIDYSSSMNGEKLANVLKGLQEFGNELGSSLSNGNVKIGIVAYNRYVYETNGFTNNLDDLENFLRNIAESHTGTFMQKGLIAGDTLLKNQGRPEAEKMMVHIGDSSANRSYLPSENAQTYNNTGEIIDYNGFHTAIYYKDFQTNSEKFNTSDNISDTNGTLVEKSVVTDATLGTAVAIKETGVQLYSIGTAPTSRGEYIARNLASSEKNYHSIDENLTELGEALKGIANAVDNTIPNGTVSDPLGQGILLQGSGNFNSDAYTLKGWRKNAENEWVSADDLITNVAVNENNQVITLSNISLGSNERITLTYSIRIDTESSDFRGEYWYLCNQRTTLDPTGDGNLLDFPIPSIKAPKVQLGVEKKWENATEDLIPNQIDYQIKRSPLVNQQAWNVSPTLSLTKENGFKTKISNISIDGKTSDLPLYNNAGETIAYTIQEVNIPEGFETSLNQENNQFTLTNTYKDITPSTTEPSTTTPSTTTSSTTKPSTSVKSSEESTSGTTSTTKKSQSSDSSSTTSNVLTKTIPSSNTQKQYPKTNDSKSSFLWVIFGISLFGTAGYLLKKMW</sequence>
<dbReference type="Pfam" id="PF05738">
    <property type="entry name" value="Cna_B"/>
    <property type="match status" value="1"/>
</dbReference>
<dbReference type="Pfam" id="PF21426">
    <property type="entry name" value="GBS104-like_Ig"/>
    <property type="match status" value="1"/>
</dbReference>
<name>A0A8B5VX80_ENTAV</name>
<dbReference type="Gene3D" id="3.40.50.410">
    <property type="entry name" value="von Willebrand factor, type A domain"/>
    <property type="match status" value="1"/>
</dbReference>
<dbReference type="CDD" id="cd00198">
    <property type="entry name" value="vWFA"/>
    <property type="match status" value="1"/>
</dbReference>
<feature type="compositionally biased region" description="Polar residues" evidence="1">
    <location>
        <begin position="630"/>
        <end position="649"/>
    </location>
</feature>
<comment type="caution">
    <text evidence="3">The sequence shown here is derived from an EMBL/GenBank/DDBJ whole genome shotgun (WGS) entry which is preliminary data.</text>
</comment>
<feature type="region of interest" description="Disordered" evidence="1">
    <location>
        <begin position="571"/>
        <end position="649"/>
    </location>
</feature>
<dbReference type="SUPFAM" id="SSF49478">
    <property type="entry name" value="Cna protein B-type domain"/>
    <property type="match status" value="1"/>
</dbReference>
<gene>
    <name evidence="3" type="ORF">AUF17_19145</name>
</gene>
<protein>
    <submittedName>
        <fullName evidence="3">Peptidase</fullName>
    </submittedName>
</protein>
<proteinExistence type="predicted"/>
<dbReference type="SUPFAM" id="SSF53300">
    <property type="entry name" value="vWA-like"/>
    <property type="match status" value="1"/>
</dbReference>
<accession>A0A8B5VX80</accession>
<keyword evidence="2" id="KW-0812">Transmembrane</keyword>
<dbReference type="PROSITE" id="PS50234">
    <property type="entry name" value="VWFA"/>
    <property type="match status" value="1"/>
</dbReference>
<evidence type="ECO:0000256" key="2">
    <source>
        <dbReference type="SAM" id="Phobius"/>
    </source>
</evidence>
<dbReference type="InterPro" id="IPR036465">
    <property type="entry name" value="vWFA_dom_sf"/>
</dbReference>
<evidence type="ECO:0000313" key="3">
    <source>
        <dbReference type="EMBL" id="TRZ28826.1"/>
    </source>
</evidence>
<keyword evidence="2" id="KW-0472">Membrane</keyword>
<dbReference type="SMART" id="SM00327">
    <property type="entry name" value="VWA"/>
    <property type="match status" value="1"/>
</dbReference>
<evidence type="ECO:0000256" key="1">
    <source>
        <dbReference type="SAM" id="MobiDB-lite"/>
    </source>
</evidence>
<dbReference type="EMBL" id="PDXQ01000002">
    <property type="protein sequence ID" value="TRZ28826.1"/>
    <property type="molecule type" value="Genomic_DNA"/>
</dbReference>
<dbReference type="InterPro" id="IPR002035">
    <property type="entry name" value="VWF_A"/>
</dbReference>
<reference evidence="3 4" key="1">
    <citation type="submission" date="2017-10" db="EMBL/GenBank/DDBJ databases">
        <title>FDA dAtabase for Regulatory Grade micrObial Sequences (FDA-ARGOS): Supporting development and validation of Infectious Disease Dx tests.</title>
        <authorList>
            <person name="Campos J."/>
            <person name="Goldberg B."/>
            <person name="Tallon L.J."/>
            <person name="Sadzewicz L."/>
            <person name="Sengamalay N."/>
            <person name="Ott S."/>
            <person name="Godinez A."/>
            <person name="Nagaraj S."/>
            <person name="Vyas G."/>
            <person name="Aluvathingal J."/>
            <person name="Nadendla S."/>
            <person name="Geyer C."/>
            <person name="Nandy P."/>
            <person name="Hobson J."/>
            <person name="Sichtig H."/>
        </authorList>
    </citation>
    <scope>NUCLEOTIDE SEQUENCE [LARGE SCALE GENOMIC DNA]</scope>
    <source>
        <strain evidence="3 4">FDAARGOS_185</strain>
    </source>
</reference>
<keyword evidence="2" id="KW-1133">Transmembrane helix</keyword>
<dbReference type="Proteomes" id="UP000316316">
    <property type="component" value="Unassembled WGS sequence"/>
</dbReference>
<organism evidence="3 4">
    <name type="scientific">Enterococcus avium</name>
    <name type="common">Streptococcus avium</name>
    <dbReference type="NCBI Taxonomy" id="33945"/>
    <lineage>
        <taxon>Bacteria</taxon>
        <taxon>Bacillati</taxon>
        <taxon>Bacillota</taxon>
        <taxon>Bacilli</taxon>
        <taxon>Lactobacillales</taxon>
        <taxon>Enterococcaceae</taxon>
        <taxon>Enterococcus</taxon>
    </lineage>
</organism>